<evidence type="ECO:0000313" key="2">
    <source>
        <dbReference type="EMBL" id="GBP91235.1"/>
    </source>
</evidence>
<dbReference type="AlphaFoldDB" id="A0A4C1ZX48"/>
<feature type="region of interest" description="Disordered" evidence="1">
    <location>
        <begin position="30"/>
        <end position="54"/>
    </location>
</feature>
<keyword evidence="3" id="KW-1185">Reference proteome</keyword>
<feature type="compositionally biased region" description="Basic residues" evidence="1">
    <location>
        <begin position="35"/>
        <end position="44"/>
    </location>
</feature>
<sequence length="118" mass="13591">MRDVTHKYPKSKALCHCYFWKQKQQERSCGESARHNLRGSKCARRAAAAERPPMEITSTSRLSINVNRSTDSHRHSITNSNTNLLYRRHTVDVTKVTEAHWWASDAPLNLQDRNTGSK</sequence>
<organism evidence="2 3">
    <name type="scientific">Eumeta variegata</name>
    <name type="common">Bagworm moth</name>
    <name type="synonym">Eumeta japonica</name>
    <dbReference type="NCBI Taxonomy" id="151549"/>
    <lineage>
        <taxon>Eukaryota</taxon>
        <taxon>Metazoa</taxon>
        <taxon>Ecdysozoa</taxon>
        <taxon>Arthropoda</taxon>
        <taxon>Hexapoda</taxon>
        <taxon>Insecta</taxon>
        <taxon>Pterygota</taxon>
        <taxon>Neoptera</taxon>
        <taxon>Endopterygota</taxon>
        <taxon>Lepidoptera</taxon>
        <taxon>Glossata</taxon>
        <taxon>Ditrysia</taxon>
        <taxon>Tineoidea</taxon>
        <taxon>Psychidae</taxon>
        <taxon>Oiketicinae</taxon>
        <taxon>Eumeta</taxon>
    </lineage>
</organism>
<name>A0A4C1ZX48_EUMVA</name>
<dbReference type="Proteomes" id="UP000299102">
    <property type="component" value="Unassembled WGS sequence"/>
</dbReference>
<accession>A0A4C1ZX48</accession>
<gene>
    <name evidence="2" type="ORF">EVAR_65099_1</name>
</gene>
<evidence type="ECO:0000256" key="1">
    <source>
        <dbReference type="SAM" id="MobiDB-lite"/>
    </source>
</evidence>
<dbReference type="EMBL" id="BGZK01002153">
    <property type="protein sequence ID" value="GBP91235.1"/>
    <property type="molecule type" value="Genomic_DNA"/>
</dbReference>
<reference evidence="2 3" key="1">
    <citation type="journal article" date="2019" name="Commun. Biol.">
        <title>The bagworm genome reveals a unique fibroin gene that provides high tensile strength.</title>
        <authorList>
            <person name="Kono N."/>
            <person name="Nakamura H."/>
            <person name="Ohtoshi R."/>
            <person name="Tomita M."/>
            <person name="Numata K."/>
            <person name="Arakawa K."/>
        </authorList>
    </citation>
    <scope>NUCLEOTIDE SEQUENCE [LARGE SCALE GENOMIC DNA]</scope>
</reference>
<protein>
    <submittedName>
        <fullName evidence="2">Uncharacterized protein</fullName>
    </submittedName>
</protein>
<proteinExistence type="predicted"/>
<evidence type="ECO:0000313" key="3">
    <source>
        <dbReference type="Proteomes" id="UP000299102"/>
    </source>
</evidence>
<comment type="caution">
    <text evidence="2">The sequence shown here is derived from an EMBL/GenBank/DDBJ whole genome shotgun (WGS) entry which is preliminary data.</text>
</comment>